<proteinExistence type="inferred from homology"/>
<evidence type="ECO:0000256" key="1">
    <source>
        <dbReference type="ARBA" id="ARBA00006611"/>
    </source>
</evidence>
<name>A0A1H9YR31_9FIRM</name>
<keyword evidence="4" id="KW-1185">Reference proteome</keyword>
<dbReference type="SMART" id="SM00382">
    <property type="entry name" value="AAA"/>
    <property type="match status" value="1"/>
</dbReference>
<dbReference type="InterPro" id="IPR050921">
    <property type="entry name" value="T4SS_GSP_E_ATPase"/>
</dbReference>
<dbReference type="GO" id="GO:0005524">
    <property type="term" value="F:ATP binding"/>
    <property type="evidence" value="ECO:0007669"/>
    <property type="project" value="InterPro"/>
</dbReference>
<dbReference type="InterPro" id="IPR006321">
    <property type="entry name" value="PilT/PilU"/>
</dbReference>
<dbReference type="GO" id="GO:0016887">
    <property type="term" value="F:ATP hydrolysis activity"/>
    <property type="evidence" value="ECO:0007669"/>
    <property type="project" value="InterPro"/>
</dbReference>
<gene>
    <name evidence="3" type="ORF">SAMN05660297_00361</name>
</gene>
<dbReference type="SUPFAM" id="SSF52540">
    <property type="entry name" value="P-loop containing nucleoside triphosphate hydrolases"/>
    <property type="match status" value="1"/>
</dbReference>
<dbReference type="NCBIfam" id="TIGR01420">
    <property type="entry name" value="pilT_fam"/>
    <property type="match status" value="1"/>
</dbReference>
<dbReference type="Pfam" id="PF00437">
    <property type="entry name" value="T2SSE"/>
    <property type="match status" value="1"/>
</dbReference>
<organism evidence="3 4">
    <name type="scientific">Natronincola peptidivorans</name>
    <dbReference type="NCBI Taxonomy" id="426128"/>
    <lineage>
        <taxon>Bacteria</taxon>
        <taxon>Bacillati</taxon>
        <taxon>Bacillota</taxon>
        <taxon>Clostridia</taxon>
        <taxon>Peptostreptococcales</taxon>
        <taxon>Natronincolaceae</taxon>
        <taxon>Natronincola</taxon>
    </lineage>
</organism>
<dbReference type="InterPro" id="IPR001482">
    <property type="entry name" value="T2SS/T4SS_dom"/>
</dbReference>
<dbReference type="EMBL" id="FOHU01000001">
    <property type="protein sequence ID" value="SES71550.1"/>
    <property type="molecule type" value="Genomic_DNA"/>
</dbReference>
<dbReference type="PANTHER" id="PTHR30486:SF16">
    <property type="entry name" value="TWITCHING MOTILITY PROTEIN PILT"/>
    <property type="match status" value="1"/>
</dbReference>
<dbReference type="InterPro" id="IPR027417">
    <property type="entry name" value="P-loop_NTPase"/>
</dbReference>
<sequence length="351" mass="38985">MEINTLLKTALDSNASDLHITVSVPPIIRVNGRLLRIGEKQLTTTDTEMLMKQILLPEQQRLLEERGELDVSYSTPGLGRFRVNIYKQRGSICIAIRVVYSKIPSIEELGLPPIMKDLSRKNRGLILVTGPTGSGKSTTLASMINLINSERKCHILTLEDPIEYLHTHDKSIINQREIGADTDSFANGLRAALRQDPDVIFVGEMRDLETISIAITAAETGHLVLSTLHTLGAAKTIDRIIDVYPPHQQQQIRVQLAAVIEGIISQQLMVKMDHSGRVGAFEVMVSTNAIKNLIREGKTHQIQTGIQTGAKSGMQTMDHAVLDLYRQSVISKDTAMNHALDLDFMRKQLML</sequence>
<accession>A0A1H9YR31</accession>
<dbReference type="InterPro" id="IPR003593">
    <property type="entry name" value="AAA+_ATPase"/>
</dbReference>
<comment type="similarity">
    <text evidence="1">Belongs to the GSP E family.</text>
</comment>
<evidence type="ECO:0000313" key="4">
    <source>
        <dbReference type="Proteomes" id="UP000199568"/>
    </source>
</evidence>
<feature type="domain" description="AAA+ ATPase" evidence="2">
    <location>
        <begin position="122"/>
        <end position="247"/>
    </location>
</feature>
<dbReference type="Gene3D" id="3.40.50.300">
    <property type="entry name" value="P-loop containing nucleotide triphosphate hydrolases"/>
    <property type="match status" value="1"/>
</dbReference>
<evidence type="ECO:0000313" key="3">
    <source>
        <dbReference type="EMBL" id="SES71550.1"/>
    </source>
</evidence>
<dbReference type="AlphaFoldDB" id="A0A1H9YR31"/>
<dbReference type="Proteomes" id="UP000199568">
    <property type="component" value="Unassembled WGS sequence"/>
</dbReference>
<reference evidence="3 4" key="1">
    <citation type="submission" date="2016-10" db="EMBL/GenBank/DDBJ databases">
        <authorList>
            <person name="de Groot N.N."/>
        </authorList>
    </citation>
    <scope>NUCLEOTIDE SEQUENCE [LARGE SCALE GENOMIC DNA]</scope>
    <source>
        <strain evidence="3 4">DSM 18979</strain>
    </source>
</reference>
<dbReference type="RefSeq" id="WP_090438385.1">
    <property type="nucleotide sequence ID" value="NZ_FOHU01000001.1"/>
</dbReference>
<dbReference type="CDD" id="cd01131">
    <property type="entry name" value="PilT"/>
    <property type="match status" value="1"/>
</dbReference>
<evidence type="ECO:0000259" key="2">
    <source>
        <dbReference type="SMART" id="SM00382"/>
    </source>
</evidence>
<dbReference type="STRING" id="426128.SAMN05660297_00361"/>
<dbReference type="OrthoDB" id="9808272at2"/>
<protein>
    <submittedName>
        <fullName evidence="3">Twitching motility protein PilT</fullName>
    </submittedName>
</protein>
<dbReference type="PANTHER" id="PTHR30486">
    <property type="entry name" value="TWITCHING MOTILITY PROTEIN PILT"/>
    <property type="match status" value="1"/>
</dbReference>
<dbReference type="Gene3D" id="3.30.450.90">
    <property type="match status" value="1"/>
</dbReference>